<evidence type="ECO:0000259" key="5">
    <source>
        <dbReference type="PROSITE" id="PS51379"/>
    </source>
</evidence>
<evidence type="ECO:0000256" key="3">
    <source>
        <dbReference type="ARBA" id="ARBA00023004"/>
    </source>
</evidence>
<dbReference type="PROSITE" id="PS51379">
    <property type="entry name" value="4FE4S_FER_2"/>
    <property type="match status" value="2"/>
</dbReference>
<dbReference type="Pfam" id="PF04015">
    <property type="entry name" value="DUF362"/>
    <property type="match status" value="1"/>
</dbReference>
<evidence type="ECO:0000256" key="4">
    <source>
        <dbReference type="ARBA" id="ARBA00023014"/>
    </source>
</evidence>
<dbReference type="PANTHER" id="PTHR24960">
    <property type="entry name" value="PHOTOSYSTEM I IRON-SULFUR CENTER-RELATED"/>
    <property type="match status" value="1"/>
</dbReference>
<protein>
    <recommendedName>
        <fullName evidence="5">4Fe-4S ferredoxin-type domain-containing protein</fullName>
    </recommendedName>
</protein>
<feature type="domain" description="4Fe-4S ferredoxin-type" evidence="5">
    <location>
        <begin position="343"/>
        <end position="371"/>
    </location>
</feature>
<name>A0A644V7A1_9ZZZZ</name>
<reference evidence="6" key="1">
    <citation type="submission" date="2019-08" db="EMBL/GenBank/DDBJ databases">
        <authorList>
            <person name="Kucharzyk K."/>
            <person name="Murdoch R.W."/>
            <person name="Higgins S."/>
            <person name="Loffler F."/>
        </authorList>
    </citation>
    <scope>NUCLEOTIDE SEQUENCE</scope>
</reference>
<dbReference type="Pfam" id="PF00037">
    <property type="entry name" value="Fer4"/>
    <property type="match status" value="1"/>
</dbReference>
<dbReference type="GO" id="GO:0051539">
    <property type="term" value="F:4 iron, 4 sulfur cluster binding"/>
    <property type="evidence" value="ECO:0007669"/>
    <property type="project" value="UniProtKB-KW"/>
</dbReference>
<proteinExistence type="predicted"/>
<sequence>MKSITGSAKCSTYDREKVLEAVGKAIKASGGLPRVDGRKVLLKPNLLSDAGIDRAITTHPEVVYAVGKMIIEAGGVLTIADSPGAGIIYSPRVLKRVYHKCGIEKVAEELGIKLSYDTGYQERSCPAGSVMKRFTVINQACDADVIISVCKLKTHMFTHFSGAVKNTFGVVPGLDKPVFHSRFPDAIDFSEMLVDLNELIEPDFVVMDAIIGMEGNGPMGGQPRDVGYILASHSVYGLDISAQTLVNMRPESIGTTMAALRRGLVEEVEVEGDEIVPIEDYIHPSTYHGRQSDSWHKKTIYRKLQRVGKIYEPSPVINLKKCLGCGQCARICPVKAVEIIQGKASFDLTNCIRCYCCHEMCQYHAIELKRSISGKVIHKVIH</sequence>
<dbReference type="InterPro" id="IPR007160">
    <property type="entry name" value="DUF362"/>
</dbReference>
<keyword evidence="3" id="KW-0408">Iron</keyword>
<dbReference type="AlphaFoldDB" id="A0A644V7A1"/>
<feature type="domain" description="4Fe-4S ferredoxin-type" evidence="5">
    <location>
        <begin position="313"/>
        <end position="342"/>
    </location>
</feature>
<dbReference type="PROSITE" id="PS00435">
    <property type="entry name" value="PEROXIDASE_1"/>
    <property type="match status" value="1"/>
</dbReference>
<evidence type="ECO:0000256" key="1">
    <source>
        <dbReference type="ARBA" id="ARBA00022485"/>
    </source>
</evidence>
<dbReference type="GO" id="GO:0046872">
    <property type="term" value="F:metal ion binding"/>
    <property type="evidence" value="ECO:0007669"/>
    <property type="project" value="UniProtKB-KW"/>
</dbReference>
<dbReference type="InterPro" id="IPR050157">
    <property type="entry name" value="PSI_iron-sulfur_center"/>
</dbReference>
<comment type="caution">
    <text evidence="6">The sequence shown here is derived from an EMBL/GenBank/DDBJ whole genome shotgun (WGS) entry which is preliminary data.</text>
</comment>
<gene>
    <name evidence="6" type="ORF">SDC9_32657</name>
</gene>
<dbReference type="Gene3D" id="3.30.70.20">
    <property type="match status" value="1"/>
</dbReference>
<organism evidence="6">
    <name type="scientific">bioreactor metagenome</name>
    <dbReference type="NCBI Taxonomy" id="1076179"/>
    <lineage>
        <taxon>unclassified sequences</taxon>
        <taxon>metagenomes</taxon>
        <taxon>ecological metagenomes</taxon>
    </lineage>
</organism>
<dbReference type="InterPro" id="IPR017896">
    <property type="entry name" value="4Fe4S_Fe-S-bd"/>
</dbReference>
<keyword evidence="2" id="KW-0479">Metal-binding</keyword>
<keyword evidence="1" id="KW-0004">4Fe-4S</keyword>
<dbReference type="SUPFAM" id="SSF54862">
    <property type="entry name" value="4Fe-4S ferredoxins"/>
    <property type="match status" value="1"/>
</dbReference>
<accession>A0A644V7A1</accession>
<keyword evidence="4" id="KW-0411">Iron-sulfur</keyword>
<dbReference type="PROSITE" id="PS00198">
    <property type="entry name" value="4FE4S_FER_1"/>
    <property type="match status" value="1"/>
</dbReference>
<dbReference type="InterPro" id="IPR017900">
    <property type="entry name" value="4Fe4S_Fe_S_CS"/>
</dbReference>
<evidence type="ECO:0000256" key="2">
    <source>
        <dbReference type="ARBA" id="ARBA00022723"/>
    </source>
</evidence>
<dbReference type="EMBL" id="VSSQ01000226">
    <property type="protein sequence ID" value="MPL86673.1"/>
    <property type="molecule type" value="Genomic_DNA"/>
</dbReference>
<dbReference type="InterPro" id="IPR019793">
    <property type="entry name" value="Peroxidases_heam-ligand_BS"/>
</dbReference>
<evidence type="ECO:0000313" key="6">
    <source>
        <dbReference type="EMBL" id="MPL86673.1"/>
    </source>
</evidence>